<dbReference type="InterPro" id="IPR038885">
    <property type="entry name" value="PLB1"/>
</dbReference>
<keyword evidence="1" id="KW-0175">Coiled coil</keyword>
<feature type="signal peptide" evidence="4">
    <location>
        <begin position="1"/>
        <end position="16"/>
    </location>
</feature>
<accession>A0AA36CQ29</accession>
<evidence type="ECO:0000313" key="6">
    <source>
        <dbReference type="Proteomes" id="UP001177023"/>
    </source>
</evidence>
<dbReference type="EMBL" id="CATQJA010002597">
    <property type="protein sequence ID" value="CAJ0572389.1"/>
    <property type="molecule type" value="Genomic_DNA"/>
</dbReference>
<organism evidence="5 6">
    <name type="scientific">Mesorhabditis spiculigera</name>
    <dbReference type="NCBI Taxonomy" id="96644"/>
    <lineage>
        <taxon>Eukaryota</taxon>
        <taxon>Metazoa</taxon>
        <taxon>Ecdysozoa</taxon>
        <taxon>Nematoda</taxon>
        <taxon>Chromadorea</taxon>
        <taxon>Rhabditida</taxon>
        <taxon>Rhabditina</taxon>
        <taxon>Rhabditomorpha</taxon>
        <taxon>Rhabditoidea</taxon>
        <taxon>Rhabditidae</taxon>
        <taxon>Mesorhabditinae</taxon>
        <taxon>Mesorhabditis</taxon>
    </lineage>
</organism>
<evidence type="ECO:0000256" key="2">
    <source>
        <dbReference type="SAM" id="MobiDB-lite"/>
    </source>
</evidence>
<feature type="region of interest" description="Disordered" evidence="2">
    <location>
        <begin position="56"/>
        <end position="106"/>
    </location>
</feature>
<dbReference type="AlphaFoldDB" id="A0AA36CQ29"/>
<dbReference type="InterPro" id="IPR035547">
    <property type="entry name" value="Phospholipase_B"/>
</dbReference>
<dbReference type="GO" id="GO:0004620">
    <property type="term" value="F:phospholipase activity"/>
    <property type="evidence" value="ECO:0007669"/>
    <property type="project" value="InterPro"/>
</dbReference>
<proteinExistence type="predicted"/>
<keyword evidence="6" id="KW-1185">Reference proteome</keyword>
<keyword evidence="3" id="KW-0812">Transmembrane</keyword>
<feature type="compositionally biased region" description="Basic and acidic residues" evidence="2">
    <location>
        <begin position="76"/>
        <end position="106"/>
    </location>
</feature>
<name>A0AA36CQ29_9BILA</name>
<evidence type="ECO:0008006" key="7">
    <source>
        <dbReference type="Google" id="ProtNLM"/>
    </source>
</evidence>
<feature type="compositionally biased region" description="Acidic residues" evidence="2">
    <location>
        <begin position="57"/>
        <end position="75"/>
    </location>
</feature>
<dbReference type="PANTHER" id="PTHR21325:SF32">
    <property type="entry name" value="LIPASE_GDSL DOMAIN-CONTAINING PROTEIN"/>
    <property type="match status" value="1"/>
</dbReference>
<keyword evidence="3" id="KW-1133">Transmembrane helix</keyword>
<dbReference type="InterPro" id="IPR001087">
    <property type="entry name" value="GDSL"/>
</dbReference>
<reference evidence="5" key="1">
    <citation type="submission" date="2023-06" db="EMBL/GenBank/DDBJ databases">
        <authorList>
            <person name="Delattre M."/>
        </authorList>
    </citation>
    <scope>NUCLEOTIDE SEQUENCE</scope>
    <source>
        <strain evidence="5">AF72</strain>
    </source>
</reference>
<keyword evidence="4" id="KW-0732">Signal</keyword>
<sequence length="547" mass="60660">MKALLLLFLFASFCCAQKKSENTTKAAVDATVPLILKATLPPLPAAQAVDRGRYLGDDEIPTYEPDLPEEDEQSDEREGDRDSDVSEERKEEDFIDRPTLDRVPHPEVERPDVVSVISSAFNNRKTFSCPKIKTDLLTGTSIGDLSPEDVGIIASMGDAVATGEGLWPQTDIEFRGAAFPIGGDATIDGLVTIPNILREFNPRLTGVSHGMGTRDQLPAHQLSVAVSNATSSSMPEQATELVRRIKILRDADFNNEWVMVIITIGTQEVCAHCRGPDVAALQRAIDILSMGLPKALVVLLGPVHVSSAFNQKANLLKTRCSCSRNQSGGFMDELSDSWQKAFQRLQKDADEHPFKRPTFGLLAIPMLTITSRFPYGLFMKDRPLLNRRGHNYATKWLWNRLIAGDKYNLSSATLSQDSYYCPSTGCPYFRTTANARACQLLSLTEAKDTELTLGSRGKVLKKPRRTVKKLYTIAACIVVIAFCVVITVGTIFYQKSKQSRHGRFEIVDEAQKKFEEAKAEEEKALIQRANSRLERRLETTNDESSAL</sequence>
<keyword evidence="3" id="KW-0472">Membrane</keyword>
<feature type="transmembrane region" description="Helical" evidence="3">
    <location>
        <begin position="470"/>
        <end position="493"/>
    </location>
</feature>
<feature type="chain" id="PRO_5041313366" description="Lipase_GDSL domain-containing protein" evidence="4">
    <location>
        <begin position="17"/>
        <end position="547"/>
    </location>
</feature>
<dbReference type="PANTHER" id="PTHR21325">
    <property type="entry name" value="PHOSPHOLIPASE B, PLB1"/>
    <property type="match status" value="1"/>
</dbReference>
<dbReference type="CDD" id="cd01824">
    <property type="entry name" value="Phospholipase_B_like"/>
    <property type="match status" value="1"/>
</dbReference>
<dbReference type="GO" id="GO:0006644">
    <property type="term" value="P:phospholipid metabolic process"/>
    <property type="evidence" value="ECO:0007669"/>
    <property type="project" value="TreeGrafter"/>
</dbReference>
<comment type="caution">
    <text evidence="5">The sequence shown here is derived from an EMBL/GenBank/DDBJ whole genome shotgun (WGS) entry which is preliminary data.</text>
</comment>
<evidence type="ECO:0000313" key="5">
    <source>
        <dbReference type="EMBL" id="CAJ0572389.1"/>
    </source>
</evidence>
<dbReference type="Pfam" id="PF00657">
    <property type="entry name" value="Lipase_GDSL"/>
    <property type="match status" value="1"/>
</dbReference>
<feature type="non-terminal residue" evidence="5">
    <location>
        <position position="1"/>
    </location>
</feature>
<gene>
    <name evidence="5" type="ORF">MSPICULIGERA_LOCUS10777</name>
</gene>
<feature type="coiled-coil region" evidence="1">
    <location>
        <begin position="507"/>
        <end position="543"/>
    </location>
</feature>
<dbReference type="Proteomes" id="UP001177023">
    <property type="component" value="Unassembled WGS sequence"/>
</dbReference>
<evidence type="ECO:0000256" key="4">
    <source>
        <dbReference type="SAM" id="SignalP"/>
    </source>
</evidence>
<evidence type="ECO:0000256" key="3">
    <source>
        <dbReference type="SAM" id="Phobius"/>
    </source>
</evidence>
<protein>
    <recommendedName>
        <fullName evidence="7">Lipase_GDSL domain-containing protein</fullName>
    </recommendedName>
</protein>
<evidence type="ECO:0000256" key="1">
    <source>
        <dbReference type="SAM" id="Coils"/>
    </source>
</evidence>